<dbReference type="CDD" id="cd00090">
    <property type="entry name" value="HTH_ARSR"/>
    <property type="match status" value="1"/>
</dbReference>
<dbReference type="PROSITE" id="PS00519">
    <property type="entry name" value="HTH_ASNC_1"/>
    <property type="match status" value="1"/>
</dbReference>
<evidence type="ECO:0000256" key="1">
    <source>
        <dbReference type="ARBA" id="ARBA00023015"/>
    </source>
</evidence>
<keyword evidence="1" id="KW-0805">Transcription regulation</keyword>
<organism evidence="5 6">
    <name type="scientific">Maricaulis maris</name>
    <dbReference type="NCBI Taxonomy" id="74318"/>
    <lineage>
        <taxon>Bacteria</taxon>
        <taxon>Pseudomonadati</taxon>
        <taxon>Pseudomonadota</taxon>
        <taxon>Alphaproteobacteria</taxon>
        <taxon>Maricaulales</taxon>
        <taxon>Maricaulaceae</taxon>
        <taxon>Maricaulis</taxon>
    </lineage>
</organism>
<dbReference type="InterPro" id="IPR019888">
    <property type="entry name" value="Tscrpt_reg_AsnC-like"/>
</dbReference>
<proteinExistence type="predicted"/>
<dbReference type="PROSITE" id="PS50956">
    <property type="entry name" value="HTH_ASNC_2"/>
    <property type="match status" value="1"/>
</dbReference>
<reference evidence="5 6" key="1">
    <citation type="submission" date="2018-10" db="EMBL/GenBank/DDBJ databases">
        <title>Genomic Encyclopedia of Type Strains, Phase IV (KMG-IV): sequencing the most valuable type-strain genomes for metagenomic binning, comparative biology and taxonomic classification.</title>
        <authorList>
            <person name="Goeker M."/>
        </authorList>
    </citation>
    <scope>NUCLEOTIDE SEQUENCE [LARGE SCALE GENOMIC DNA]</scope>
    <source>
        <strain evidence="5 6">DSM 4734</strain>
    </source>
</reference>
<gene>
    <name evidence="5" type="ORF">C7435_0515</name>
</gene>
<dbReference type="OMA" id="HIAMSEV"/>
<dbReference type="SUPFAM" id="SSF54909">
    <property type="entry name" value="Dimeric alpha+beta barrel"/>
    <property type="match status" value="1"/>
</dbReference>
<dbReference type="GO" id="GO:0043200">
    <property type="term" value="P:response to amino acid"/>
    <property type="evidence" value="ECO:0007669"/>
    <property type="project" value="TreeGrafter"/>
</dbReference>
<dbReference type="GO" id="GO:0006355">
    <property type="term" value="P:regulation of DNA-templated transcription"/>
    <property type="evidence" value="ECO:0007669"/>
    <property type="project" value="UniProtKB-ARBA"/>
</dbReference>
<dbReference type="Gene3D" id="1.10.10.10">
    <property type="entry name" value="Winged helix-like DNA-binding domain superfamily/Winged helix DNA-binding domain"/>
    <property type="match status" value="1"/>
</dbReference>
<dbReference type="GO" id="GO:0043565">
    <property type="term" value="F:sequence-specific DNA binding"/>
    <property type="evidence" value="ECO:0007669"/>
    <property type="project" value="InterPro"/>
</dbReference>
<dbReference type="RefSeq" id="WP_011642643.1">
    <property type="nucleotide sequence ID" value="NZ_JADFAN010000004.1"/>
</dbReference>
<dbReference type="Pfam" id="PF01037">
    <property type="entry name" value="AsnC_trans_reg"/>
    <property type="match status" value="1"/>
</dbReference>
<dbReference type="InterPro" id="IPR019887">
    <property type="entry name" value="Tscrpt_reg_AsnC/Lrp_C"/>
</dbReference>
<feature type="domain" description="HTH asnC-type" evidence="4">
    <location>
        <begin position="5"/>
        <end position="66"/>
    </location>
</feature>
<dbReference type="InterPro" id="IPR036390">
    <property type="entry name" value="WH_DNA-bd_sf"/>
</dbReference>
<evidence type="ECO:0000313" key="5">
    <source>
        <dbReference type="EMBL" id="RKR04072.1"/>
    </source>
</evidence>
<dbReference type="PANTHER" id="PTHR30154:SF34">
    <property type="entry name" value="TRANSCRIPTIONAL REGULATOR AZLB"/>
    <property type="match status" value="1"/>
</dbReference>
<name>A0A495DME2_9PROT</name>
<dbReference type="OrthoDB" id="9811243at2"/>
<accession>A0A495DME2</accession>
<comment type="caution">
    <text evidence="5">The sequence shown here is derived from an EMBL/GenBank/DDBJ whole genome shotgun (WGS) entry which is preliminary data.</text>
</comment>
<evidence type="ECO:0000313" key="6">
    <source>
        <dbReference type="Proteomes" id="UP000273675"/>
    </source>
</evidence>
<keyword evidence="2" id="KW-0238">DNA-binding</keyword>
<dbReference type="InterPro" id="IPR036388">
    <property type="entry name" value="WH-like_DNA-bd_sf"/>
</dbReference>
<keyword evidence="3" id="KW-0804">Transcription</keyword>
<evidence type="ECO:0000259" key="4">
    <source>
        <dbReference type="PROSITE" id="PS50956"/>
    </source>
</evidence>
<protein>
    <submittedName>
        <fullName evidence="5">AsnC family transcriptional regulator</fullName>
    </submittedName>
</protein>
<dbReference type="InterPro" id="IPR011008">
    <property type="entry name" value="Dimeric_a/b-barrel"/>
</dbReference>
<dbReference type="PANTHER" id="PTHR30154">
    <property type="entry name" value="LEUCINE-RESPONSIVE REGULATORY PROTEIN"/>
    <property type="match status" value="1"/>
</dbReference>
<dbReference type="Pfam" id="PF13412">
    <property type="entry name" value="HTH_24"/>
    <property type="match status" value="1"/>
</dbReference>
<dbReference type="Gene3D" id="3.30.70.920">
    <property type="match status" value="1"/>
</dbReference>
<sequence>MTVTLDTIDVRILEALQADAGRSVADIAEIVGLTPSPCWRRIRRLETEGIIKRRSIQLDRRMIGLMFTAYLEIKIQPARKANYEKFEKAIQTFQEITEACTMTGPYDYLLKIVTPDIDAYNEFMQERMIPLDVVGDFRTSVQIRNVKEGRGLPLGHIDG</sequence>
<dbReference type="PRINTS" id="PR00033">
    <property type="entry name" value="HTHASNC"/>
</dbReference>
<dbReference type="InterPro" id="IPR019885">
    <property type="entry name" value="Tscrpt_reg_HTH_AsnC-type_CS"/>
</dbReference>
<dbReference type="EMBL" id="RBIM01000001">
    <property type="protein sequence ID" value="RKR04072.1"/>
    <property type="molecule type" value="Genomic_DNA"/>
</dbReference>
<dbReference type="SUPFAM" id="SSF46785">
    <property type="entry name" value="Winged helix' DNA-binding domain"/>
    <property type="match status" value="1"/>
</dbReference>
<evidence type="ECO:0000256" key="2">
    <source>
        <dbReference type="ARBA" id="ARBA00023125"/>
    </source>
</evidence>
<dbReference type="SMART" id="SM00344">
    <property type="entry name" value="HTH_ASNC"/>
    <property type="match status" value="1"/>
</dbReference>
<dbReference type="AlphaFoldDB" id="A0A495DME2"/>
<dbReference type="InterPro" id="IPR011991">
    <property type="entry name" value="ArsR-like_HTH"/>
</dbReference>
<dbReference type="InterPro" id="IPR000485">
    <property type="entry name" value="AsnC-type_HTH_dom"/>
</dbReference>
<dbReference type="GO" id="GO:0005829">
    <property type="term" value="C:cytosol"/>
    <property type="evidence" value="ECO:0007669"/>
    <property type="project" value="TreeGrafter"/>
</dbReference>
<dbReference type="Proteomes" id="UP000273675">
    <property type="component" value="Unassembled WGS sequence"/>
</dbReference>
<evidence type="ECO:0000256" key="3">
    <source>
        <dbReference type="ARBA" id="ARBA00023163"/>
    </source>
</evidence>